<proteinExistence type="predicted"/>
<organism evidence="1 2">
    <name type="scientific">Lacihabitans lacunae</name>
    <dbReference type="NCBI Taxonomy" id="1028214"/>
    <lineage>
        <taxon>Bacteria</taxon>
        <taxon>Pseudomonadati</taxon>
        <taxon>Bacteroidota</taxon>
        <taxon>Cytophagia</taxon>
        <taxon>Cytophagales</taxon>
        <taxon>Leadbetterellaceae</taxon>
        <taxon>Lacihabitans</taxon>
    </lineage>
</organism>
<gene>
    <name evidence="1" type="ORF">ACFOOI_03200</name>
</gene>
<accession>A0ABV7YQM7</accession>
<keyword evidence="2" id="KW-1185">Reference proteome</keyword>
<dbReference type="Proteomes" id="UP001595616">
    <property type="component" value="Unassembled WGS sequence"/>
</dbReference>
<dbReference type="RefSeq" id="WP_379834982.1">
    <property type="nucleotide sequence ID" value="NZ_JBHRYQ010000001.1"/>
</dbReference>
<protein>
    <recommendedName>
        <fullName evidence="3">Circularly permuted type 2 ATP-grasp protein</fullName>
    </recommendedName>
</protein>
<evidence type="ECO:0008006" key="3">
    <source>
        <dbReference type="Google" id="ProtNLM"/>
    </source>
</evidence>
<evidence type="ECO:0000313" key="2">
    <source>
        <dbReference type="Proteomes" id="UP001595616"/>
    </source>
</evidence>
<dbReference type="EMBL" id="JBHRYQ010000001">
    <property type="protein sequence ID" value="MFC3809649.1"/>
    <property type="molecule type" value="Genomic_DNA"/>
</dbReference>
<name>A0ABV7YQM7_9BACT</name>
<reference evidence="2" key="1">
    <citation type="journal article" date="2019" name="Int. J. Syst. Evol. Microbiol.">
        <title>The Global Catalogue of Microorganisms (GCM) 10K type strain sequencing project: providing services to taxonomists for standard genome sequencing and annotation.</title>
        <authorList>
            <consortium name="The Broad Institute Genomics Platform"/>
            <consortium name="The Broad Institute Genome Sequencing Center for Infectious Disease"/>
            <person name="Wu L."/>
            <person name="Ma J."/>
        </authorList>
    </citation>
    <scope>NUCLEOTIDE SEQUENCE [LARGE SCALE GENOMIC DNA]</scope>
    <source>
        <strain evidence="2">CECT 7956</strain>
    </source>
</reference>
<comment type="caution">
    <text evidence="1">The sequence shown here is derived from an EMBL/GenBank/DDBJ whole genome shotgun (WGS) entry which is preliminary data.</text>
</comment>
<evidence type="ECO:0000313" key="1">
    <source>
        <dbReference type="EMBL" id="MFC3809649.1"/>
    </source>
</evidence>
<sequence length="399" mass="46491">MNKEARENYNQSFSEEKYQQMIAEIEAEFPGQLDFRVAESPIFVPNDLKIKILSACNSIIDKIKSPDFKEKTERAIPKSHFVPNETDHPSVLAIDFGITLDENGHLSPQLIELQGFPSLFGYQSYLSSKYKKHFSVSPKFSEYFNRMNGRTYQEEMKNFLLGNSKPENVILLEIFPEKQKTRLDFAITKAYWGIEAVCITKIFEENSQLFYLKEGNKTKIERIYNRLIFDDLDRNYSDIKLNIDLSKPYDVTWISHPNWFYRVSKYSLPLFKSPYIPFSKYLSDFEEYPTDLENYVLKPLFSFAGAGVNIDIQKEDLETIKDPENYILQQKVKYEPCITDTKGEGIKCEIRMLYIWPENAKNPKLVTNLARLSKGKMIGVDFNKDFDWVGGSGAFFETN</sequence>